<proteinExistence type="predicted"/>
<dbReference type="InterPro" id="IPR043128">
    <property type="entry name" value="Rev_trsase/Diguanyl_cyclase"/>
</dbReference>
<dbReference type="InterPro" id="IPR035919">
    <property type="entry name" value="EAL_sf"/>
</dbReference>
<dbReference type="PATRIC" id="fig|36861.3.peg.1470"/>
<dbReference type="InterPro" id="IPR050706">
    <property type="entry name" value="Cyclic-di-GMP_PDE-like"/>
</dbReference>
<dbReference type="FunFam" id="3.30.70.270:FF:000001">
    <property type="entry name" value="Diguanylate cyclase domain protein"/>
    <property type="match status" value="1"/>
</dbReference>
<keyword evidence="5" id="KW-1185">Reference proteome</keyword>
<dbReference type="NCBIfam" id="TIGR00254">
    <property type="entry name" value="GGDEF"/>
    <property type="match status" value="1"/>
</dbReference>
<keyword evidence="1" id="KW-0812">Transmembrane</keyword>
<evidence type="ECO:0000313" key="4">
    <source>
        <dbReference type="EMBL" id="KVW96164.1"/>
    </source>
</evidence>
<dbReference type="PANTHER" id="PTHR33121:SF79">
    <property type="entry name" value="CYCLIC DI-GMP PHOSPHODIESTERASE PDED-RELATED"/>
    <property type="match status" value="1"/>
</dbReference>
<dbReference type="InterPro" id="IPR001633">
    <property type="entry name" value="EAL_dom"/>
</dbReference>
<dbReference type="SMART" id="SM00267">
    <property type="entry name" value="GGDEF"/>
    <property type="match status" value="1"/>
</dbReference>
<gene>
    <name evidence="4" type="ORF">ABW22_09075</name>
</gene>
<dbReference type="AlphaFoldDB" id="A0A125BCP4"/>
<dbReference type="InterPro" id="IPR029787">
    <property type="entry name" value="Nucleotide_cyclase"/>
</dbReference>
<feature type="transmembrane region" description="Helical" evidence="1">
    <location>
        <begin position="240"/>
        <end position="263"/>
    </location>
</feature>
<dbReference type="CDD" id="cd01949">
    <property type="entry name" value="GGDEF"/>
    <property type="match status" value="1"/>
</dbReference>
<dbReference type="PROSITE" id="PS50883">
    <property type="entry name" value="EAL"/>
    <property type="match status" value="1"/>
</dbReference>
<evidence type="ECO:0000259" key="2">
    <source>
        <dbReference type="PROSITE" id="PS50883"/>
    </source>
</evidence>
<accession>A0A125BCP4</accession>
<keyword evidence="1" id="KW-1133">Transmembrane helix</keyword>
<evidence type="ECO:0000313" key="5">
    <source>
        <dbReference type="Proteomes" id="UP000064243"/>
    </source>
</evidence>
<feature type="domain" description="EAL" evidence="2">
    <location>
        <begin position="504"/>
        <end position="754"/>
    </location>
</feature>
<protein>
    <submittedName>
        <fullName evidence="4">Uncharacterized protein</fullName>
    </submittedName>
</protein>
<dbReference type="InterPro" id="IPR000160">
    <property type="entry name" value="GGDEF_dom"/>
</dbReference>
<dbReference type="PROSITE" id="PS50887">
    <property type="entry name" value="GGDEF"/>
    <property type="match status" value="1"/>
</dbReference>
<dbReference type="Pfam" id="PF00990">
    <property type="entry name" value="GGDEF"/>
    <property type="match status" value="1"/>
</dbReference>
<name>A0A125BCP4_THIDE</name>
<evidence type="ECO:0000256" key="1">
    <source>
        <dbReference type="SAM" id="Phobius"/>
    </source>
</evidence>
<dbReference type="EMBL" id="LDUG01000021">
    <property type="protein sequence ID" value="KVW96164.1"/>
    <property type="molecule type" value="Genomic_DNA"/>
</dbReference>
<keyword evidence="1" id="KW-0472">Membrane</keyword>
<dbReference type="CDD" id="cd01948">
    <property type="entry name" value="EAL"/>
    <property type="match status" value="1"/>
</dbReference>
<dbReference type="Gene3D" id="3.30.70.270">
    <property type="match status" value="1"/>
</dbReference>
<dbReference type="SUPFAM" id="SSF55073">
    <property type="entry name" value="Nucleotide cyclase"/>
    <property type="match status" value="1"/>
</dbReference>
<comment type="caution">
    <text evidence="4">The sequence shown here is derived from an EMBL/GenBank/DDBJ whole genome shotgun (WGS) entry which is preliminary data.</text>
</comment>
<reference evidence="4 5" key="1">
    <citation type="journal article" date="2015" name="Appl. Environ. Microbiol.">
        <title>Aerobic and Anaerobic Thiosulfate Oxidation by a Cold-Adapted, Subglacial Chemoautotroph.</title>
        <authorList>
            <person name="Harrold Z.R."/>
            <person name="Skidmore M.L."/>
            <person name="Hamilton T.L."/>
            <person name="Desch L."/>
            <person name="Amada K."/>
            <person name="van Gelder W."/>
            <person name="Glover K."/>
            <person name="Roden E.E."/>
            <person name="Boyd E.S."/>
        </authorList>
    </citation>
    <scope>NUCLEOTIDE SEQUENCE [LARGE SCALE GENOMIC DNA]</scope>
    <source>
        <strain evidence="4 5">RG</strain>
    </source>
</reference>
<dbReference type="GO" id="GO:0071111">
    <property type="term" value="F:cyclic-guanylate-specific phosphodiesterase activity"/>
    <property type="evidence" value="ECO:0007669"/>
    <property type="project" value="InterPro"/>
</dbReference>
<dbReference type="PANTHER" id="PTHR33121">
    <property type="entry name" value="CYCLIC DI-GMP PHOSPHODIESTERASE PDEF"/>
    <property type="match status" value="1"/>
</dbReference>
<dbReference type="Proteomes" id="UP000064243">
    <property type="component" value="Unassembled WGS sequence"/>
</dbReference>
<dbReference type="Gene3D" id="3.20.20.450">
    <property type="entry name" value="EAL domain"/>
    <property type="match status" value="1"/>
</dbReference>
<dbReference type="SMART" id="SM00052">
    <property type="entry name" value="EAL"/>
    <property type="match status" value="1"/>
</dbReference>
<dbReference type="SUPFAM" id="SSF141868">
    <property type="entry name" value="EAL domain-like"/>
    <property type="match status" value="1"/>
</dbReference>
<dbReference type="Pfam" id="PF00563">
    <property type="entry name" value="EAL"/>
    <property type="match status" value="1"/>
</dbReference>
<evidence type="ECO:0000259" key="3">
    <source>
        <dbReference type="PROSITE" id="PS50887"/>
    </source>
</evidence>
<dbReference type="OrthoDB" id="9813913at2"/>
<sequence length="755" mass="84357">MLFSLMRARLSPRPIAHYALLLLFVLVAALAGLAAFVFQDTARLKEQVAQSDQTLAHQELEGVIALLTQQAESAAQALMQWDEARQQLENPVYYGYWRHSRALTAGVLPESLDAVDLYDLQGRNLAAVSPGKAGMPAQVVTQNMRPFLVRENGNNYLYYFFPFYQNTDQTHLIGYVGFRFDFMRQLMQLRKFRYVDMASVRVEAREGERILLQDVVPALQFRTTANPEIRALEKLIIRSFYEIAILIAAISLLGYLALISFVIKPLRRLSGHIGAMGRGQGELLDESYRGALAVTELENIRQSLNDYQQQLDDMHVSLVHKNQELWTLAHHDPLTGLFNRRAFDDDWRAMHRAHRDVPFGVVLLLFDCDHFKAINDTYGHQVGDQVIQGLAESLHGALRADDRLYRLGGDEFATILFSADIERARQVAERCLEHVLRYDFSAYGVKEPVRISVGIAHLDDATDDALQQVHRQADIAMYYAKRPGQSKIAIYSPEMGTGQEALVSNAETSAIYDAMADPDRLEMHYQPVLALSTSRIEYYEALVRIPGEHGLIMPASIFPVVELRGLECEFDLAVLERVRRDLASGRVPAGAGVSLNVSGPGIVNARVNEKLMQYVPLLSTHKLVLEVTETALITQIAQASANLKRLRKQGFIIALDDFGSGYSSLGYLSSMPVDLVKFDISLVRSLEESGRQAVFVGDLARMIKDAGYQLVAEGIESEALLQRVTALGFSHAQGFHIGRPAPLASLRTVSLRAVN</sequence>
<feature type="domain" description="GGDEF" evidence="3">
    <location>
        <begin position="359"/>
        <end position="493"/>
    </location>
</feature>
<organism evidence="4 5">
    <name type="scientific">Thiobacillus denitrificans</name>
    <dbReference type="NCBI Taxonomy" id="36861"/>
    <lineage>
        <taxon>Bacteria</taxon>
        <taxon>Pseudomonadati</taxon>
        <taxon>Pseudomonadota</taxon>
        <taxon>Betaproteobacteria</taxon>
        <taxon>Nitrosomonadales</taxon>
        <taxon>Thiobacillaceae</taxon>
        <taxon>Thiobacillus</taxon>
    </lineage>
</organism>